<dbReference type="InterPro" id="IPR023393">
    <property type="entry name" value="START-like_dom_sf"/>
</dbReference>
<proteinExistence type="predicted"/>
<evidence type="ECO:0000313" key="2">
    <source>
        <dbReference type="Proteomes" id="UP000318864"/>
    </source>
</evidence>
<dbReference type="Gene3D" id="3.30.530.20">
    <property type="match status" value="1"/>
</dbReference>
<organism evidence="1 2">
    <name type="scientific">Salinadaptatus halalkaliphilus</name>
    <dbReference type="NCBI Taxonomy" id="2419781"/>
    <lineage>
        <taxon>Archaea</taxon>
        <taxon>Methanobacteriati</taxon>
        <taxon>Methanobacteriota</taxon>
        <taxon>Stenosarchaea group</taxon>
        <taxon>Halobacteria</taxon>
        <taxon>Halobacteriales</taxon>
        <taxon>Natrialbaceae</taxon>
        <taxon>Salinadaptatus</taxon>
    </lineage>
</organism>
<dbReference type="Proteomes" id="UP000318864">
    <property type="component" value="Unassembled WGS sequence"/>
</dbReference>
<name>A0A4S3TKM6_9EURY</name>
<dbReference type="AlphaFoldDB" id="A0A4S3TKM6"/>
<accession>A0A4S3TKM6</accession>
<reference evidence="1 2" key="1">
    <citation type="submission" date="2018-10" db="EMBL/GenBank/DDBJ databases">
        <title>Natronolimnobius sp. XQ-INN 246 isolated from Inner Mongolia Autonomous Region of China.</title>
        <authorList>
            <person name="Xue Q."/>
        </authorList>
    </citation>
    <scope>NUCLEOTIDE SEQUENCE [LARGE SCALE GENOMIC DNA]</scope>
    <source>
        <strain evidence="1 2">XQ-INN 246</strain>
    </source>
</reference>
<evidence type="ECO:0000313" key="1">
    <source>
        <dbReference type="EMBL" id="THE63793.1"/>
    </source>
</evidence>
<keyword evidence="2" id="KW-1185">Reference proteome</keyword>
<dbReference type="OrthoDB" id="66844at2157"/>
<sequence length="135" mass="14996">MTRLRTTQTPSGLRLEASQVLAVAPETAWDPLVDTTRWPEWSPVVTAVEATDRRVCEGTTGRVRTPGVWLPFRVTTCSERRWTWRIGGVPSSGHRVDDLGPQRCRVAFELPLQSAGTAPICLAALERIDELLTDD</sequence>
<comment type="caution">
    <text evidence="1">The sequence shown here is derived from an EMBL/GenBank/DDBJ whole genome shotgun (WGS) entry which is preliminary data.</text>
</comment>
<gene>
    <name evidence="1" type="ORF">D8Y22_15740</name>
</gene>
<dbReference type="InterPro" id="IPR019587">
    <property type="entry name" value="Polyketide_cyclase/dehydratase"/>
</dbReference>
<dbReference type="EMBL" id="RBZW01000055">
    <property type="protein sequence ID" value="THE63793.1"/>
    <property type="molecule type" value="Genomic_DNA"/>
</dbReference>
<dbReference type="SUPFAM" id="SSF55961">
    <property type="entry name" value="Bet v1-like"/>
    <property type="match status" value="1"/>
</dbReference>
<protein>
    <submittedName>
        <fullName evidence="1">SRPBCC family protein</fullName>
    </submittedName>
</protein>
<dbReference type="Pfam" id="PF10604">
    <property type="entry name" value="Polyketide_cyc2"/>
    <property type="match status" value="1"/>
</dbReference>
<dbReference type="RefSeq" id="WP_141465634.1">
    <property type="nucleotide sequence ID" value="NZ_RBZW01000055.1"/>
</dbReference>